<dbReference type="Proteomes" id="UP001064632">
    <property type="component" value="Chromosome"/>
</dbReference>
<evidence type="ECO:0000313" key="3">
    <source>
        <dbReference type="Proteomes" id="UP001064632"/>
    </source>
</evidence>
<evidence type="ECO:0008006" key="4">
    <source>
        <dbReference type="Google" id="ProtNLM"/>
    </source>
</evidence>
<dbReference type="RefSeq" id="WP_261697177.1">
    <property type="nucleotide sequence ID" value="NZ_CP104694.1"/>
</dbReference>
<evidence type="ECO:0000313" key="2">
    <source>
        <dbReference type="EMBL" id="UXI70226.1"/>
    </source>
</evidence>
<feature type="transmembrane region" description="Helical" evidence="1">
    <location>
        <begin position="97"/>
        <end position="119"/>
    </location>
</feature>
<protein>
    <recommendedName>
        <fullName evidence="4">Phosphopantetheine adenylyltransferase</fullName>
    </recommendedName>
</protein>
<sequence>MRHLITVMMLVVGVIHLLPLPGVLGAESLAALYGLDFRDANLTILMRHRAILFGMLGAFCVAAAFRRQWQVPAALAAGISLLSFLLLAMTSEGYNAAIGRVVTADIVALACLLVAVPALRWTRRQTGDS</sequence>
<keyword evidence="1" id="KW-0472">Membrane</keyword>
<keyword evidence="3" id="KW-1185">Reference proteome</keyword>
<keyword evidence="1" id="KW-1133">Transmembrane helix</keyword>
<feature type="transmembrane region" description="Helical" evidence="1">
    <location>
        <begin position="49"/>
        <end position="65"/>
    </location>
</feature>
<keyword evidence="1" id="KW-0812">Transmembrane</keyword>
<proteinExistence type="predicted"/>
<name>A0ABY6BNT6_9GAMM</name>
<accession>A0ABY6BNT6</accession>
<reference evidence="2" key="1">
    <citation type="submission" date="2022-09" db="EMBL/GenBank/DDBJ databases">
        <title>Tahibacter sp. nov., isolated from a fresh water.</title>
        <authorList>
            <person name="Baek J.H."/>
            <person name="Lee J.K."/>
            <person name="Kim J.M."/>
            <person name="Jeon C.O."/>
        </authorList>
    </citation>
    <scope>NUCLEOTIDE SEQUENCE</scope>
    <source>
        <strain evidence="2">W38</strain>
    </source>
</reference>
<dbReference type="EMBL" id="CP104694">
    <property type="protein sequence ID" value="UXI70226.1"/>
    <property type="molecule type" value="Genomic_DNA"/>
</dbReference>
<organism evidence="2 3">
    <name type="scientific">Tahibacter amnicola</name>
    <dbReference type="NCBI Taxonomy" id="2976241"/>
    <lineage>
        <taxon>Bacteria</taxon>
        <taxon>Pseudomonadati</taxon>
        <taxon>Pseudomonadota</taxon>
        <taxon>Gammaproteobacteria</taxon>
        <taxon>Lysobacterales</taxon>
        <taxon>Rhodanobacteraceae</taxon>
        <taxon>Tahibacter</taxon>
    </lineage>
</organism>
<feature type="transmembrane region" description="Helical" evidence="1">
    <location>
        <begin position="72"/>
        <end position="91"/>
    </location>
</feature>
<evidence type="ECO:0000256" key="1">
    <source>
        <dbReference type="SAM" id="Phobius"/>
    </source>
</evidence>
<gene>
    <name evidence="2" type="ORF">N4264_11505</name>
</gene>